<keyword evidence="2" id="KW-0067">ATP-binding</keyword>
<dbReference type="Gene3D" id="3.40.50.300">
    <property type="entry name" value="P-loop containing nucleotide triphosphate hydrolases"/>
    <property type="match status" value="1"/>
</dbReference>
<dbReference type="Proteomes" id="UP001295684">
    <property type="component" value="Unassembled WGS sequence"/>
</dbReference>
<dbReference type="PANTHER" id="PTHR20873:SF0">
    <property type="entry name" value="L-SERYL-TRNA(SEC) KINASE"/>
    <property type="match status" value="1"/>
</dbReference>
<accession>A0AAD1XM30</accession>
<dbReference type="EMBL" id="CAMPGE010016654">
    <property type="protein sequence ID" value="CAI2375198.1"/>
    <property type="molecule type" value="Genomic_DNA"/>
</dbReference>
<evidence type="ECO:0008006" key="5">
    <source>
        <dbReference type="Google" id="ProtNLM"/>
    </source>
</evidence>
<dbReference type="GO" id="GO:0005524">
    <property type="term" value="F:ATP binding"/>
    <property type="evidence" value="ECO:0007669"/>
    <property type="project" value="UniProtKB-KW"/>
</dbReference>
<evidence type="ECO:0000313" key="4">
    <source>
        <dbReference type="Proteomes" id="UP001295684"/>
    </source>
</evidence>
<comment type="caution">
    <text evidence="3">The sequence shown here is derived from an EMBL/GenBank/DDBJ whole genome shotgun (WGS) entry which is preliminary data.</text>
</comment>
<dbReference type="GO" id="GO:0000049">
    <property type="term" value="F:tRNA binding"/>
    <property type="evidence" value="ECO:0007669"/>
    <property type="project" value="TreeGrafter"/>
</dbReference>
<gene>
    <name evidence="3" type="ORF">ECRASSUSDP1_LOCUS16558</name>
</gene>
<protein>
    <recommendedName>
        <fullName evidence="5">L-seryl-tRNA(Sec) kinase</fullName>
    </recommendedName>
</protein>
<organism evidence="3 4">
    <name type="scientific">Euplotes crassus</name>
    <dbReference type="NCBI Taxonomy" id="5936"/>
    <lineage>
        <taxon>Eukaryota</taxon>
        <taxon>Sar</taxon>
        <taxon>Alveolata</taxon>
        <taxon>Ciliophora</taxon>
        <taxon>Intramacronucleata</taxon>
        <taxon>Spirotrichea</taxon>
        <taxon>Hypotrichia</taxon>
        <taxon>Euplotida</taxon>
        <taxon>Euplotidae</taxon>
        <taxon>Moneuplotes</taxon>
    </lineage>
</organism>
<sequence>MEQQEIPELDPYIYLCLLVGIPASGKSTFCQEIIAAAQSSSPSLKIIQIEYDKIEDEISSEFEPEKWKETRSIAFGNISSLLEQKVSIPTIILVDDNFYYKSMRKEFYKLVIQANKNLEDTIRYTEIFIDTPVETALERNKIRERSVPDTTIIRINKILEPAYSYCYNARFSSLPDFIEYLHTLPVPPCLEEQEKIPMTQSEAHELDLQLRKIVGSILKSHKLPKSAIKALTQLKKVFLKEVAAGSDKTEQDFRNEVQNLIDLHKSS</sequence>
<dbReference type="InterPro" id="IPR013641">
    <property type="entry name" value="KTI12/PSTK"/>
</dbReference>
<dbReference type="Pfam" id="PF08433">
    <property type="entry name" value="KTI12"/>
    <property type="match status" value="1"/>
</dbReference>
<dbReference type="SUPFAM" id="SSF52540">
    <property type="entry name" value="P-loop containing nucleoside triphosphate hydrolases"/>
    <property type="match status" value="1"/>
</dbReference>
<dbReference type="InterPro" id="IPR027417">
    <property type="entry name" value="P-loop_NTPase"/>
</dbReference>
<dbReference type="PANTHER" id="PTHR20873">
    <property type="entry name" value="L-SERYL-TRNA(SEC) KINASE"/>
    <property type="match status" value="1"/>
</dbReference>
<reference evidence="3" key="1">
    <citation type="submission" date="2023-07" db="EMBL/GenBank/DDBJ databases">
        <authorList>
            <consortium name="AG Swart"/>
            <person name="Singh M."/>
            <person name="Singh A."/>
            <person name="Seah K."/>
            <person name="Emmerich C."/>
        </authorList>
    </citation>
    <scope>NUCLEOTIDE SEQUENCE</scope>
    <source>
        <strain evidence="3">DP1</strain>
    </source>
</reference>
<dbReference type="AlphaFoldDB" id="A0AAD1XM30"/>
<keyword evidence="1" id="KW-0547">Nucleotide-binding</keyword>
<dbReference type="GO" id="GO:0016301">
    <property type="term" value="F:kinase activity"/>
    <property type="evidence" value="ECO:0007669"/>
    <property type="project" value="TreeGrafter"/>
</dbReference>
<dbReference type="InterPro" id="IPR052648">
    <property type="entry name" value="Ser-tRNA(Sec)_kinase"/>
</dbReference>
<evidence type="ECO:0000313" key="3">
    <source>
        <dbReference type="EMBL" id="CAI2375198.1"/>
    </source>
</evidence>
<evidence type="ECO:0000256" key="2">
    <source>
        <dbReference type="ARBA" id="ARBA00022840"/>
    </source>
</evidence>
<keyword evidence="4" id="KW-1185">Reference proteome</keyword>
<dbReference type="Gene3D" id="1.10.12.40">
    <property type="match status" value="1"/>
</dbReference>
<proteinExistence type="predicted"/>
<name>A0AAD1XM30_EUPCR</name>
<evidence type="ECO:0000256" key="1">
    <source>
        <dbReference type="ARBA" id="ARBA00022741"/>
    </source>
</evidence>